<feature type="transmembrane region" description="Helical" evidence="12">
    <location>
        <begin position="7"/>
        <end position="28"/>
    </location>
</feature>
<dbReference type="GO" id="GO:0016020">
    <property type="term" value="C:membrane"/>
    <property type="evidence" value="ECO:0007669"/>
    <property type="project" value="UniProtKB-SubCell"/>
</dbReference>
<dbReference type="Gene3D" id="3.30.200.20">
    <property type="entry name" value="Phosphorylase Kinase, domain 1"/>
    <property type="match status" value="1"/>
</dbReference>
<dbReference type="PANTHER" id="PTHR47974">
    <property type="entry name" value="OS07G0415500 PROTEIN"/>
    <property type="match status" value="1"/>
</dbReference>
<dbReference type="InterPro" id="IPR000719">
    <property type="entry name" value="Prot_kinase_dom"/>
</dbReference>
<reference evidence="14" key="1">
    <citation type="submission" date="2014-07" db="EMBL/GenBank/DDBJ databases">
        <title>Identification of a novel salt tolerance gene in wild soybean by whole-genome sequencing.</title>
        <authorList>
            <person name="Lam H.-M."/>
            <person name="Qi X."/>
            <person name="Li M.-W."/>
            <person name="Liu X."/>
            <person name="Xie M."/>
            <person name="Ni M."/>
            <person name="Xu X."/>
        </authorList>
    </citation>
    <scope>NUCLEOTIDE SEQUENCE [LARGE SCALE GENOMIC DNA]</scope>
    <source>
        <tissue evidence="14">Root</tissue>
    </source>
</reference>
<evidence type="ECO:0000256" key="2">
    <source>
        <dbReference type="ARBA" id="ARBA00022679"/>
    </source>
</evidence>
<evidence type="ECO:0000256" key="10">
    <source>
        <dbReference type="PROSITE-ProRule" id="PRU10141"/>
    </source>
</evidence>
<keyword evidence="14" id="KW-0675">Receptor</keyword>
<proteinExistence type="inferred from homology"/>
<keyword evidence="11" id="KW-0723">Serine/threonine-protein kinase</keyword>
<dbReference type="SMART" id="SM00220">
    <property type="entry name" value="S_TKc"/>
    <property type="match status" value="1"/>
</dbReference>
<evidence type="ECO:0000256" key="5">
    <source>
        <dbReference type="ARBA" id="ARBA00022741"/>
    </source>
</evidence>
<evidence type="ECO:0000256" key="8">
    <source>
        <dbReference type="ARBA" id="ARBA00022989"/>
    </source>
</evidence>
<dbReference type="EMBL" id="QZWG01000006">
    <property type="protein sequence ID" value="RZC08642.1"/>
    <property type="molecule type" value="Genomic_DNA"/>
</dbReference>
<reference evidence="15 16" key="2">
    <citation type="submission" date="2018-09" db="EMBL/GenBank/DDBJ databases">
        <title>A high-quality reference genome of wild soybean provides a powerful tool to mine soybean genomes.</title>
        <authorList>
            <person name="Xie M."/>
            <person name="Chung C.Y.L."/>
            <person name="Li M.-W."/>
            <person name="Wong F.-L."/>
            <person name="Chan T.-F."/>
            <person name="Lam H.-M."/>
        </authorList>
    </citation>
    <scope>NUCLEOTIDE SEQUENCE [LARGE SCALE GENOMIC DNA]</scope>
    <source>
        <strain evidence="16">cv. W05</strain>
        <tissue evidence="15">Hypocotyl of etiolated seedlings</tissue>
    </source>
</reference>
<dbReference type="Gene3D" id="1.10.510.10">
    <property type="entry name" value="Transferase(Phosphotransferase) domain 1"/>
    <property type="match status" value="1"/>
</dbReference>
<dbReference type="InterPro" id="IPR008271">
    <property type="entry name" value="Ser/Thr_kinase_AS"/>
</dbReference>
<evidence type="ECO:0000256" key="9">
    <source>
        <dbReference type="ARBA" id="ARBA00023136"/>
    </source>
</evidence>
<sequence length="454" mass="51421">MDERRVNIIAAISVITLIILIVVARVTLKLSKAFFLIFGAGVAVILAVFAYVLVSISYNRRRRLLESQFKSESQELRIEYSFLRKVAGVPMKFRYKELEEATDGFQALIGKGASASVFKGILNDGTSVAVKRIDAEERGEKEFRSEVAAIASVHHVNLVRLLGYCNAPTAPRYLVYEYVSNGSLDWWIFSKRVSQRRRGGCLSWNLRYNVAIDVAKGLAYLHHDCRSRILHLDVKPENILLDENFRALVSDFGLAKLIGKEESHKEVSAIRGTRGYLAPEWLLEKGISDKTDIYSYGMVLLEIVGGRKNVCSVEIDERANKSKRKWQYFPKIVNEKVREGKLMEIVDPRLLECGGVVDETQVRTLVYVALWCVQEKPRLRPSMPQVVDMLEGRVRVEMPPDTRMVVVDFLCVDEESATDSNSMPRLDFVSNQRTQSNVESSSTYSFATTIMSGR</sequence>
<dbReference type="PROSITE" id="PS00107">
    <property type="entry name" value="PROTEIN_KINASE_ATP"/>
    <property type="match status" value="1"/>
</dbReference>
<dbReference type="GO" id="GO:0005524">
    <property type="term" value="F:ATP binding"/>
    <property type="evidence" value="ECO:0007669"/>
    <property type="project" value="UniProtKB-UniRule"/>
</dbReference>
<keyword evidence="16" id="KW-1185">Reference proteome</keyword>
<dbReference type="EMBL" id="KN667692">
    <property type="protein sequence ID" value="KHN06122.1"/>
    <property type="molecule type" value="Genomic_DNA"/>
</dbReference>
<keyword evidence="2 14" id="KW-0808">Transferase</keyword>
<dbReference type="GO" id="GO:0004674">
    <property type="term" value="F:protein serine/threonine kinase activity"/>
    <property type="evidence" value="ECO:0007669"/>
    <property type="project" value="UniProtKB-KW"/>
</dbReference>
<protein>
    <submittedName>
        <fullName evidence="14">Putative receptor-like protein kinase</fullName>
        <ecNumber evidence="14">2.7.10.1</ecNumber>
    </submittedName>
</protein>
<evidence type="ECO:0000256" key="11">
    <source>
        <dbReference type="RuleBase" id="RU000304"/>
    </source>
</evidence>
<keyword evidence="4" id="KW-0732">Signal</keyword>
<accession>A0A0B2PEW7</accession>
<comment type="similarity">
    <text evidence="11">Belongs to the protein kinase superfamily.</text>
</comment>
<dbReference type="PROSITE" id="PS00108">
    <property type="entry name" value="PROTEIN_KINASE_ST"/>
    <property type="match status" value="1"/>
</dbReference>
<dbReference type="Proteomes" id="UP000053555">
    <property type="component" value="Unassembled WGS sequence"/>
</dbReference>
<dbReference type="AlphaFoldDB" id="A0A0B2PEW7"/>
<keyword evidence="5 10" id="KW-0547">Nucleotide-binding</keyword>
<name>A0A0B2PEW7_GLYSO</name>
<dbReference type="Pfam" id="PF00069">
    <property type="entry name" value="Pkinase"/>
    <property type="match status" value="1"/>
</dbReference>
<evidence type="ECO:0000256" key="7">
    <source>
        <dbReference type="ARBA" id="ARBA00022840"/>
    </source>
</evidence>
<evidence type="ECO:0000256" key="4">
    <source>
        <dbReference type="ARBA" id="ARBA00022729"/>
    </source>
</evidence>
<dbReference type="Gramene" id="XM_028381681.1">
    <property type="protein sequence ID" value="XP_028237482.1"/>
    <property type="gene ID" value="LOC114416706"/>
</dbReference>
<keyword evidence="6 14" id="KW-0418">Kinase</keyword>
<dbReference type="InterPro" id="IPR017441">
    <property type="entry name" value="Protein_kinase_ATP_BS"/>
</dbReference>
<organism evidence="14">
    <name type="scientific">Glycine soja</name>
    <name type="common">Wild soybean</name>
    <dbReference type="NCBI Taxonomy" id="3848"/>
    <lineage>
        <taxon>Eukaryota</taxon>
        <taxon>Viridiplantae</taxon>
        <taxon>Streptophyta</taxon>
        <taxon>Embryophyta</taxon>
        <taxon>Tracheophyta</taxon>
        <taxon>Spermatophyta</taxon>
        <taxon>Magnoliopsida</taxon>
        <taxon>eudicotyledons</taxon>
        <taxon>Gunneridae</taxon>
        <taxon>Pentapetalae</taxon>
        <taxon>rosids</taxon>
        <taxon>fabids</taxon>
        <taxon>Fabales</taxon>
        <taxon>Fabaceae</taxon>
        <taxon>Papilionoideae</taxon>
        <taxon>50 kb inversion clade</taxon>
        <taxon>NPAAA clade</taxon>
        <taxon>indigoferoid/millettioid clade</taxon>
        <taxon>Phaseoleae</taxon>
        <taxon>Glycine</taxon>
        <taxon>Glycine subgen. Soja</taxon>
    </lineage>
</organism>
<dbReference type="Proteomes" id="UP000289340">
    <property type="component" value="Chromosome 6"/>
</dbReference>
<dbReference type="FunFam" id="1.10.510.10:FF:000537">
    <property type="entry name" value="Putative receptor-like protein kinase"/>
    <property type="match status" value="1"/>
</dbReference>
<dbReference type="GO" id="GO:0004714">
    <property type="term" value="F:transmembrane receptor protein tyrosine kinase activity"/>
    <property type="evidence" value="ECO:0007669"/>
    <property type="project" value="UniProtKB-EC"/>
</dbReference>
<dbReference type="SMR" id="A0A0B2PEW7"/>
<keyword evidence="7 10" id="KW-0067">ATP-binding</keyword>
<evidence type="ECO:0000259" key="13">
    <source>
        <dbReference type="PROSITE" id="PS50011"/>
    </source>
</evidence>
<evidence type="ECO:0000313" key="16">
    <source>
        <dbReference type="Proteomes" id="UP000289340"/>
    </source>
</evidence>
<evidence type="ECO:0000256" key="1">
    <source>
        <dbReference type="ARBA" id="ARBA00004167"/>
    </source>
</evidence>
<keyword evidence="3 12" id="KW-0812">Transmembrane</keyword>
<dbReference type="PANTHER" id="PTHR47974:SF9">
    <property type="entry name" value="RECEPTOR-LIKE SERINE_THREONINE-PROTEIN KINASE"/>
    <property type="match status" value="1"/>
</dbReference>
<dbReference type="PROSITE" id="PS50011">
    <property type="entry name" value="PROTEIN_KINASE_DOM"/>
    <property type="match status" value="1"/>
</dbReference>
<keyword evidence="8 12" id="KW-1133">Transmembrane helix</keyword>
<evidence type="ECO:0000256" key="3">
    <source>
        <dbReference type="ARBA" id="ARBA00022692"/>
    </source>
</evidence>
<dbReference type="EC" id="2.7.10.1" evidence="14"/>
<evidence type="ECO:0000256" key="12">
    <source>
        <dbReference type="SAM" id="Phobius"/>
    </source>
</evidence>
<evidence type="ECO:0000313" key="14">
    <source>
        <dbReference type="EMBL" id="KHN06122.1"/>
    </source>
</evidence>
<evidence type="ECO:0000313" key="15">
    <source>
        <dbReference type="EMBL" id="RZC08642.1"/>
    </source>
</evidence>
<evidence type="ECO:0000256" key="6">
    <source>
        <dbReference type="ARBA" id="ARBA00022777"/>
    </source>
</evidence>
<feature type="domain" description="Protein kinase" evidence="13">
    <location>
        <begin position="103"/>
        <end position="394"/>
    </location>
</feature>
<feature type="binding site" evidence="10">
    <location>
        <position position="131"/>
    </location>
    <ligand>
        <name>ATP</name>
        <dbReference type="ChEBI" id="CHEBI:30616"/>
    </ligand>
</feature>
<dbReference type="FunFam" id="3.30.200.20:FF:000483">
    <property type="entry name" value="Putative receptor-like protein kinase"/>
    <property type="match status" value="1"/>
</dbReference>
<feature type="transmembrane region" description="Helical" evidence="12">
    <location>
        <begin position="34"/>
        <end position="54"/>
    </location>
</feature>
<keyword evidence="9 12" id="KW-0472">Membrane</keyword>
<comment type="subcellular location">
    <subcellularLocation>
        <location evidence="1">Membrane</location>
        <topology evidence="1">Single-pass membrane protein</topology>
    </subcellularLocation>
</comment>
<gene>
    <name evidence="15" type="ORF">D0Y65_015375</name>
    <name evidence="14" type="ORF">glysoja_042391</name>
</gene>
<dbReference type="SUPFAM" id="SSF56112">
    <property type="entry name" value="Protein kinase-like (PK-like)"/>
    <property type="match status" value="1"/>
</dbReference>
<dbReference type="InterPro" id="IPR011009">
    <property type="entry name" value="Kinase-like_dom_sf"/>
</dbReference>